<accession>A0ABP0R4U3</accession>
<comment type="caution">
    <text evidence="2">The sequence shown here is derived from an EMBL/GenBank/DDBJ whole genome shotgun (WGS) entry which is preliminary data.</text>
</comment>
<evidence type="ECO:0000313" key="2">
    <source>
        <dbReference type="EMBL" id="CAK9094660.1"/>
    </source>
</evidence>
<feature type="region of interest" description="Disordered" evidence="1">
    <location>
        <begin position="46"/>
        <end position="65"/>
    </location>
</feature>
<dbReference type="EMBL" id="CAXAMM010040678">
    <property type="protein sequence ID" value="CAK9094660.1"/>
    <property type="molecule type" value="Genomic_DNA"/>
</dbReference>
<proteinExistence type="predicted"/>
<feature type="compositionally biased region" description="Basic and acidic residues" evidence="1">
    <location>
        <begin position="56"/>
        <end position="65"/>
    </location>
</feature>
<name>A0ABP0R4U3_9DINO</name>
<organism evidence="2 3">
    <name type="scientific">Durusdinium trenchii</name>
    <dbReference type="NCBI Taxonomy" id="1381693"/>
    <lineage>
        <taxon>Eukaryota</taxon>
        <taxon>Sar</taxon>
        <taxon>Alveolata</taxon>
        <taxon>Dinophyceae</taxon>
        <taxon>Suessiales</taxon>
        <taxon>Symbiodiniaceae</taxon>
        <taxon>Durusdinium</taxon>
    </lineage>
</organism>
<keyword evidence="3" id="KW-1185">Reference proteome</keyword>
<protein>
    <submittedName>
        <fullName evidence="2">Uncharacterized protein</fullName>
    </submittedName>
</protein>
<evidence type="ECO:0000256" key="1">
    <source>
        <dbReference type="SAM" id="MobiDB-lite"/>
    </source>
</evidence>
<feature type="region of interest" description="Disordered" evidence="1">
    <location>
        <begin position="131"/>
        <end position="168"/>
    </location>
</feature>
<sequence>IHSAANKEPCAQTASSDFCWAVKPMYPRWLLAGCVVLLVQADGKPGLRAGTSSRSKQPDVLDLPRNDSGIPSLQGCLQRLSSEYYSTYPVGAPRGALPLPAPGGRPWPVLPKRRMRIGTGELTLQVSFRRLQRSAQGSSPEDDMSERCSKPDAASVRRVSDRSLSCSF</sequence>
<feature type="non-terminal residue" evidence="2">
    <location>
        <position position="1"/>
    </location>
</feature>
<reference evidence="2 3" key="1">
    <citation type="submission" date="2024-02" db="EMBL/GenBank/DDBJ databases">
        <authorList>
            <person name="Chen Y."/>
            <person name="Shah S."/>
            <person name="Dougan E. K."/>
            <person name="Thang M."/>
            <person name="Chan C."/>
        </authorList>
    </citation>
    <scope>NUCLEOTIDE SEQUENCE [LARGE SCALE GENOMIC DNA]</scope>
</reference>
<gene>
    <name evidence="2" type="ORF">SCF082_LOCUS44484</name>
</gene>
<dbReference type="Proteomes" id="UP001642464">
    <property type="component" value="Unassembled WGS sequence"/>
</dbReference>
<evidence type="ECO:0000313" key="3">
    <source>
        <dbReference type="Proteomes" id="UP001642464"/>
    </source>
</evidence>